<accession>A0A2K9V423</accession>
<protein>
    <submittedName>
        <fullName evidence="1">Uncharacterized protein</fullName>
    </submittedName>
</protein>
<reference evidence="1 2" key="1">
    <citation type="submission" date="2017-12" db="EMBL/GenBank/DDBJ databases">
        <title>Phages infecting Faecalibacterium prausnitzii belong to novel viral genera that help decipher intestinal viromes.</title>
        <authorList>
            <person name="Petit M.-A."/>
            <person name="De Paepe M."/>
            <person name="Benevides L."/>
            <person name="Langella P."/>
        </authorList>
    </citation>
    <scope>NUCLEOTIDE SEQUENCE [LARGE SCALE GENOMIC DNA]</scope>
</reference>
<dbReference type="EMBL" id="MG711467">
    <property type="protein sequence ID" value="AUV56835.1"/>
    <property type="molecule type" value="Genomic_DNA"/>
</dbReference>
<organism evidence="1 2">
    <name type="scientific">Faecalibacterium phage FP_Taranis</name>
    <dbReference type="NCBI Taxonomy" id="2070186"/>
    <lineage>
        <taxon>Viruses</taxon>
        <taxon>Duplodnaviria</taxon>
        <taxon>Heunggongvirae</taxon>
        <taxon>Uroviricota</taxon>
        <taxon>Caudoviricetes</taxon>
        <taxon>Taranisvirus</taxon>
        <taxon>Taranisvirus taranis</taxon>
    </lineage>
</organism>
<dbReference type="Proteomes" id="UP000241620">
    <property type="component" value="Segment"/>
</dbReference>
<name>A0A2K9V423_9CAUD</name>
<dbReference type="KEGG" id="vg:54987799"/>
<dbReference type="GeneID" id="54987799"/>
<evidence type="ECO:0000313" key="2">
    <source>
        <dbReference type="Proteomes" id="UP000241620"/>
    </source>
</evidence>
<dbReference type="RefSeq" id="YP_009797385.1">
    <property type="nucleotide sequence ID" value="NC_047914.1"/>
</dbReference>
<evidence type="ECO:0000313" key="1">
    <source>
        <dbReference type="EMBL" id="AUV56835.1"/>
    </source>
</evidence>
<proteinExistence type="predicted"/>
<keyword evidence="2" id="KW-1185">Reference proteome</keyword>
<sequence length="54" mass="5903">MKWVALIYAAEWISVGLAVSTAIHVTGDLRALWFFLIPALSGVKYHEDDGGGKK</sequence>